<sequence>MPVMADQTVPYPEVGLAAFEQLDNFDAGLLLSGSWPSLAPGHPFAVTADLELKMFEVVGLVGNKLVAATDTIQAIGVMTQAVTGNSAGTTTVPVFLSGCFNPAMLVWDDSFADMASKLNAFMGAPSPTQILVRERG</sequence>
<name>M4R165_9CAUD</name>
<organism evidence="1 2">
    <name type="scientific">Loktanella phage pCB2051-A</name>
    <dbReference type="NCBI Taxonomy" id="754044"/>
    <lineage>
        <taxon>Viruses</taxon>
        <taxon>Duplodnaviria</taxon>
        <taxon>Heunggongvirae</taxon>
        <taxon>Uroviricota</taxon>
        <taxon>Caudoviricetes</taxon>
        <taxon>Casjensviridae</taxon>
        <taxon>Broinstvirus</taxon>
        <taxon>Broinstvirus pCB2051A</taxon>
    </lineage>
</organism>
<keyword evidence="2" id="KW-1185">Reference proteome</keyword>
<accession>M4R165</accession>
<dbReference type="EMBL" id="HQ632859">
    <property type="protein sequence ID" value="AGH31462.1"/>
    <property type="molecule type" value="Genomic_DNA"/>
</dbReference>
<dbReference type="Proteomes" id="UP000201389">
    <property type="component" value="Segment"/>
</dbReference>
<dbReference type="OrthoDB" id="40435at10239"/>
<gene>
    <name evidence="1" type="ORF">LOKG_00025</name>
</gene>
<dbReference type="KEGG" id="vg:15011494"/>
<evidence type="ECO:0000313" key="2">
    <source>
        <dbReference type="Proteomes" id="UP000201389"/>
    </source>
</evidence>
<dbReference type="RefSeq" id="YP_007674922.1">
    <property type="nucleotide sequence ID" value="NC_020853.1"/>
</dbReference>
<reference evidence="1 2" key="1">
    <citation type="submission" date="2010-10" db="EMBL/GenBank/DDBJ databases">
        <title>The Genome Sequence of Loktanella phage pCB2051-A.</title>
        <authorList>
            <consortium name="The Broad Institute Genome Sequencing Platform"/>
            <person name="Henn M.R."/>
            <person name="Buchan A."/>
            <person name="Levin J."/>
            <person name="Malboeuf C."/>
            <person name="Casali M."/>
            <person name="Russ C."/>
            <person name="Lennon N."/>
            <person name="Chapman S.B."/>
            <person name="Erlich R."/>
            <person name="Young S.K."/>
            <person name="Yandava C."/>
            <person name="Zeng Q."/>
            <person name="Alvarado L."/>
            <person name="Anderson S."/>
            <person name="Berlin A."/>
            <person name="Chen Z."/>
            <person name="Freedman E."/>
            <person name="Gellesch M."/>
            <person name="Goldberg J."/>
            <person name="Green L."/>
            <person name="Griggs A."/>
            <person name="Gujja S."/>
            <person name="Heilman E.R."/>
            <person name="Heiman D."/>
            <person name="Hollinger A."/>
            <person name="Howarth C."/>
            <person name="Larson L."/>
            <person name="Mehta T."/>
            <person name="Pearson M."/>
            <person name="Roberts A."/>
            <person name="Ryan E."/>
            <person name="Saif S."/>
            <person name="Shea T."/>
            <person name="Shenoy N."/>
            <person name="Sisk P."/>
            <person name="Stolte C."/>
            <person name="Sykes S."/>
            <person name="White J."/>
            <person name="Haas B."/>
            <person name="Nusbaum C."/>
            <person name="Birren B."/>
        </authorList>
    </citation>
    <scope>NUCLEOTIDE SEQUENCE [LARGE SCALE GENOMIC DNA]</scope>
    <source>
        <strain evidence="2">pCB2051-A</strain>
    </source>
</reference>
<protein>
    <submittedName>
        <fullName evidence="1">Uncharacterized protein</fullName>
    </submittedName>
</protein>
<proteinExistence type="predicted"/>
<evidence type="ECO:0000313" key="1">
    <source>
        <dbReference type="EMBL" id="AGH31462.1"/>
    </source>
</evidence>
<dbReference type="GeneID" id="15011494"/>
<dbReference type="Gene3D" id="2.40.300.10">
    <property type="entry name" value="Head decoration protein D"/>
    <property type="match status" value="1"/>
</dbReference>